<dbReference type="Gene3D" id="3.30.700.10">
    <property type="entry name" value="Glycoprotein, Type 4 Pilin"/>
    <property type="match status" value="1"/>
</dbReference>
<evidence type="ECO:0000313" key="4">
    <source>
        <dbReference type="Proteomes" id="UP001429354"/>
    </source>
</evidence>
<reference evidence="3 4" key="1">
    <citation type="submission" date="2018-07" db="EMBL/GenBank/DDBJ databases">
        <title>Whole genome Sequencing of Pseudoxanthomonas gei KCTC 32298 (T).</title>
        <authorList>
            <person name="Kumar S."/>
            <person name="Bansal K."/>
            <person name="Kaur A."/>
            <person name="Patil P."/>
            <person name="Sharma S."/>
            <person name="Patil P.B."/>
        </authorList>
    </citation>
    <scope>NUCLEOTIDE SEQUENCE [LARGE SCALE GENOMIC DNA]</scope>
    <source>
        <strain evidence="3 4">KCTC 32298</strain>
    </source>
</reference>
<dbReference type="PRINTS" id="PR00813">
    <property type="entry name" value="BCTERIALGSPG"/>
</dbReference>
<name>A0ABX0AFM2_9GAMM</name>
<keyword evidence="4" id="KW-1185">Reference proteome</keyword>
<dbReference type="Pfam" id="PF07963">
    <property type="entry name" value="N_methyl"/>
    <property type="match status" value="1"/>
</dbReference>
<accession>A0ABX0AFM2</accession>
<evidence type="ECO:0000256" key="2">
    <source>
        <dbReference type="SAM" id="Phobius"/>
    </source>
</evidence>
<feature type="transmembrane region" description="Helical" evidence="2">
    <location>
        <begin position="20"/>
        <end position="45"/>
    </location>
</feature>
<sequence>MTPALRSEYLDRGKAPFLSAGFTLLELLFALAITAILAVLAISLFTKAIDKSKVAAAVADISIIQMEIQRYQSQNSTLPDVLPSDRRDPWDRPYIYTKLEGVKGNGSARKDHALNPLNSDYDLFSTGKNGVYKPQVSQKDSLDDIIRARNGAYVGLAEDF</sequence>
<dbReference type="InterPro" id="IPR000983">
    <property type="entry name" value="Bac_GSPG_pilin"/>
</dbReference>
<organism evidence="3 4">
    <name type="scientific">Pseudoxanthomonas gei</name>
    <dbReference type="NCBI Taxonomy" id="1383030"/>
    <lineage>
        <taxon>Bacteria</taxon>
        <taxon>Pseudomonadati</taxon>
        <taxon>Pseudomonadota</taxon>
        <taxon>Gammaproteobacteria</taxon>
        <taxon>Lysobacterales</taxon>
        <taxon>Lysobacteraceae</taxon>
        <taxon>Pseudoxanthomonas</taxon>
    </lineage>
</organism>
<protein>
    <submittedName>
        <fullName evidence="3">Type II secretion system protein</fullName>
    </submittedName>
</protein>
<dbReference type="NCBIfam" id="TIGR02532">
    <property type="entry name" value="IV_pilin_GFxxxE"/>
    <property type="match status" value="1"/>
</dbReference>
<dbReference type="EMBL" id="QOVG01000005">
    <property type="protein sequence ID" value="NDK39046.1"/>
    <property type="molecule type" value="Genomic_DNA"/>
</dbReference>
<gene>
    <name evidence="3" type="ORF">DT603_09355</name>
</gene>
<dbReference type="InterPro" id="IPR012902">
    <property type="entry name" value="N_methyl_site"/>
</dbReference>
<dbReference type="RefSeq" id="WP_162349616.1">
    <property type="nucleotide sequence ID" value="NZ_QOVG01000005.1"/>
</dbReference>
<proteinExistence type="predicted"/>
<keyword evidence="2" id="KW-1133">Transmembrane helix</keyword>
<keyword evidence="1" id="KW-0488">Methylation</keyword>
<keyword evidence="2" id="KW-0812">Transmembrane</keyword>
<comment type="caution">
    <text evidence="3">The sequence shown here is derived from an EMBL/GenBank/DDBJ whole genome shotgun (WGS) entry which is preliminary data.</text>
</comment>
<evidence type="ECO:0000313" key="3">
    <source>
        <dbReference type="EMBL" id="NDK39046.1"/>
    </source>
</evidence>
<evidence type="ECO:0000256" key="1">
    <source>
        <dbReference type="ARBA" id="ARBA00022481"/>
    </source>
</evidence>
<dbReference type="InterPro" id="IPR045584">
    <property type="entry name" value="Pilin-like"/>
</dbReference>
<dbReference type="PROSITE" id="PS00409">
    <property type="entry name" value="PROKAR_NTER_METHYL"/>
    <property type="match status" value="1"/>
</dbReference>
<dbReference type="SUPFAM" id="SSF54523">
    <property type="entry name" value="Pili subunits"/>
    <property type="match status" value="1"/>
</dbReference>
<keyword evidence="2" id="KW-0472">Membrane</keyword>
<dbReference type="Proteomes" id="UP001429354">
    <property type="component" value="Unassembled WGS sequence"/>
</dbReference>